<accession>A0AAV2RVP7</accession>
<reference evidence="8 9" key="1">
    <citation type="submission" date="2024-05" db="EMBL/GenBank/DDBJ databases">
        <authorList>
            <person name="Wallberg A."/>
        </authorList>
    </citation>
    <scope>NUCLEOTIDE SEQUENCE [LARGE SCALE GENOMIC DNA]</scope>
</reference>
<keyword evidence="9" id="KW-1185">Reference proteome</keyword>
<evidence type="ECO:0008006" key="10">
    <source>
        <dbReference type="Google" id="ProtNLM"/>
    </source>
</evidence>
<dbReference type="PANTHER" id="PTHR46956:SF1">
    <property type="entry name" value="NUCLEOSIDE DIPHOSPHATE KINASE 6"/>
    <property type="match status" value="1"/>
</dbReference>
<proteinExistence type="predicted"/>
<dbReference type="Proteomes" id="UP001497623">
    <property type="component" value="Unassembled WGS sequence"/>
</dbReference>
<keyword evidence="6" id="KW-0067">ATP-binding</keyword>
<evidence type="ECO:0000313" key="9">
    <source>
        <dbReference type="Proteomes" id="UP001497623"/>
    </source>
</evidence>
<keyword evidence="3" id="KW-0479">Metal-binding</keyword>
<dbReference type="GO" id="GO:0046872">
    <property type="term" value="F:metal ion binding"/>
    <property type="evidence" value="ECO:0007669"/>
    <property type="project" value="UniProtKB-KW"/>
</dbReference>
<keyword evidence="4" id="KW-0547">Nucleotide-binding</keyword>
<evidence type="ECO:0000256" key="6">
    <source>
        <dbReference type="ARBA" id="ARBA00022840"/>
    </source>
</evidence>
<dbReference type="InterPro" id="IPR037994">
    <property type="entry name" value="NDPk6"/>
</dbReference>
<evidence type="ECO:0000256" key="4">
    <source>
        <dbReference type="ARBA" id="ARBA00022741"/>
    </source>
</evidence>
<name>A0AAV2RVP7_MEGNR</name>
<dbReference type="PANTHER" id="PTHR46956">
    <property type="entry name" value="NUCLEOSIDE DIPHOSPHATE KINASE 6"/>
    <property type="match status" value="1"/>
</dbReference>
<keyword evidence="2" id="KW-0808">Transferase</keyword>
<evidence type="ECO:0000256" key="7">
    <source>
        <dbReference type="ARBA" id="ARBA00022842"/>
    </source>
</evidence>
<comment type="caution">
    <text evidence="8">The sequence shown here is derived from an EMBL/GenBank/DDBJ whole genome shotgun (WGS) entry which is preliminary data.</text>
</comment>
<gene>
    <name evidence="8" type="ORF">MNOR_LOCUS28219</name>
</gene>
<keyword evidence="5" id="KW-0418">Kinase</keyword>
<keyword evidence="7" id="KW-0460">Magnesium</keyword>
<evidence type="ECO:0000313" key="8">
    <source>
        <dbReference type="EMBL" id="CAL4138468.1"/>
    </source>
</evidence>
<feature type="non-terminal residue" evidence="8">
    <location>
        <position position="193"/>
    </location>
</feature>
<evidence type="ECO:0000256" key="5">
    <source>
        <dbReference type="ARBA" id="ARBA00022777"/>
    </source>
</evidence>
<dbReference type="GO" id="GO:0004550">
    <property type="term" value="F:nucleoside diphosphate kinase activity"/>
    <property type="evidence" value="ECO:0007669"/>
    <property type="project" value="InterPro"/>
</dbReference>
<dbReference type="EMBL" id="CAXKWB010030792">
    <property type="protein sequence ID" value="CAL4138468.1"/>
    <property type="molecule type" value="Genomic_DNA"/>
</dbReference>
<dbReference type="GO" id="GO:0005524">
    <property type="term" value="F:ATP binding"/>
    <property type="evidence" value="ECO:0007669"/>
    <property type="project" value="UniProtKB-KW"/>
</dbReference>
<comment type="cofactor">
    <cofactor evidence="1">
        <name>Mg(2+)</name>
        <dbReference type="ChEBI" id="CHEBI:18420"/>
    </cofactor>
</comment>
<dbReference type="AlphaFoldDB" id="A0AAV2RVP7"/>
<organism evidence="8 9">
    <name type="scientific">Meganyctiphanes norvegica</name>
    <name type="common">Northern krill</name>
    <name type="synonym">Thysanopoda norvegica</name>
    <dbReference type="NCBI Taxonomy" id="48144"/>
    <lineage>
        <taxon>Eukaryota</taxon>
        <taxon>Metazoa</taxon>
        <taxon>Ecdysozoa</taxon>
        <taxon>Arthropoda</taxon>
        <taxon>Crustacea</taxon>
        <taxon>Multicrustacea</taxon>
        <taxon>Malacostraca</taxon>
        <taxon>Eumalacostraca</taxon>
        <taxon>Eucarida</taxon>
        <taxon>Euphausiacea</taxon>
        <taxon>Euphausiidae</taxon>
        <taxon>Meganyctiphanes</taxon>
    </lineage>
</organism>
<evidence type="ECO:0000256" key="1">
    <source>
        <dbReference type="ARBA" id="ARBA00001946"/>
    </source>
</evidence>
<evidence type="ECO:0000256" key="2">
    <source>
        <dbReference type="ARBA" id="ARBA00022679"/>
    </source>
</evidence>
<sequence>MTERGFCSILLTQRSLELLSKKGLQISETIRHSYITLKSAGTRRVNNFLKKMHERDMEEPFQIVNNANATKFVTYCTQNSYNEHKQLSMYNSLINFTDKSWSQILAIYEKMREYHLMCGMKATYKYELGTCLRSITVSRPQNTSQYSSDTAVREMAFFFPEFDHSKWVEEELQHFQKGTIKLDETGFVHKIHL</sequence>
<protein>
    <recommendedName>
        <fullName evidence="10">Transposase</fullName>
    </recommendedName>
</protein>
<evidence type="ECO:0000256" key="3">
    <source>
        <dbReference type="ARBA" id="ARBA00022723"/>
    </source>
</evidence>